<proteinExistence type="predicted"/>
<evidence type="ECO:0000313" key="4">
    <source>
        <dbReference type="Proteomes" id="UP001232750"/>
    </source>
</evidence>
<protein>
    <submittedName>
        <fullName evidence="3">Uncharacterized protein</fullName>
    </submittedName>
</protein>
<comment type="caution">
    <text evidence="3">The sequence shown here is derived from an EMBL/GenBank/DDBJ whole genome shotgun (WGS) entry which is preliminary data.</text>
</comment>
<evidence type="ECO:0000313" key="3">
    <source>
        <dbReference type="EMBL" id="MDJ1650546.1"/>
    </source>
</evidence>
<feature type="region of interest" description="Disordered" evidence="2">
    <location>
        <begin position="260"/>
        <end position="305"/>
    </location>
</feature>
<gene>
    <name evidence="3" type="ORF">QNJ86_07015</name>
</gene>
<name>A0ABT7DM00_9ACTN</name>
<dbReference type="Proteomes" id="UP001232750">
    <property type="component" value="Unassembled WGS sequence"/>
</dbReference>
<feature type="compositionally biased region" description="Basic and acidic residues" evidence="2">
    <location>
        <begin position="279"/>
        <end position="290"/>
    </location>
</feature>
<keyword evidence="1" id="KW-0175">Coiled coil</keyword>
<reference evidence="3 4" key="1">
    <citation type="submission" date="2023-05" db="EMBL/GenBank/DDBJ databases">
        <title>Gordonibacter KGMB12511T sp. nov., isolated from faeces of healthy Korean.</title>
        <authorList>
            <person name="Kim H.S."/>
            <person name="Kim J.-S."/>
            <person name="Suh M.K."/>
            <person name="Eom M.K."/>
            <person name="Do H.E."/>
            <person name="Lee J.-S."/>
        </authorList>
    </citation>
    <scope>NUCLEOTIDE SEQUENCE [LARGE SCALE GENOMIC DNA]</scope>
    <source>
        <strain evidence="3 4">KGMB12511</strain>
    </source>
</reference>
<accession>A0ABT7DM00</accession>
<keyword evidence="4" id="KW-1185">Reference proteome</keyword>
<feature type="coiled-coil region" evidence="1">
    <location>
        <begin position="111"/>
        <end position="138"/>
    </location>
</feature>
<dbReference type="EMBL" id="JASJEU010000013">
    <property type="protein sequence ID" value="MDJ1650546.1"/>
    <property type="molecule type" value="Genomic_DNA"/>
</dbReference>
<dbReference type="RefSeq" id="WP_283831895.1">
    <property type="nucleotide sequence ID" value="NZ_JASJEU010000013.1"/>
</dbReference>
<organism evidence="3 4">
    <name type="scientific">Gordonibacter faecis</name>
    <dbReference type="NCBI Taxonomy" id="3047475"/>
    <lineage>
        <taxon>Bacteria</taxon>
        <taxon>Bacillati</taxon>
        <taxon>Actinomycetota</taxon>
        <taxon>Coriobacteriia</taxon>
        <taxon>Eggerthellales</taxon>
        <taxon>Eggerthellaceae</taxon>
        <taxon>Gordonibacter</taxon>
    </lineage>
</organism>
<evidence type="ECO:0000256" key="1">
    <source>
        <dbReference type="SAM" id="Coils"/>
    </source>
</evidence>
<evidence type="ECO:0000256" key="2">
    <source>
        <dbReference type="SAM" id="MobiDB-lite"/>
    </source>
</evidence>
<sequence length="305" mass="33566">MADYERALRRVLTLSMCAEHDNFEDKLVKNLEEATLSELGLRLFYSDAFKEEVSRLVNQKGPISKSDVLERIEGIEERTVWTDLFDGRELKGVWENFRAINKIRNKVMHHRTILAKEYDEAKELLAESTDELEAYANHIHEDPSYPKRHSANALSAARLLGGNYASEIAGAQVFLDKIAPLLSSQSFADYYALSDSASAAAKALSQSVATIDPSRLSAVSSLAETLSESITKIQGPALQAAISQLAQNTIPSGLTTSLPASAALAREQSNPLEDDDEEKGQGESHDRDSSESEESSGEERKEGFD</sequence>